<gene>
    <name evidence="2" type="ORF">ANCDUO_15769</name>
</gene>
<name>A0A0C2GB04_9BILA</name>
<dbReference type="AlphaFoldDB" id="A0A0C2GB04"/>
<evidence type="ECO:0000256" key="1">
    <source>
        <dbReference type="SAM" id="MobiDB-lite"/>
    </source>
</evidence>
<evidence type="ECO:0000313" key="3">
    <source>
        <dbReference type="Proteomes" id="UP000054047"/>
    </source>
</evidence>
<dbReference type="EMBL" id="KN739738">
    <property type="protein sequence ID" value="KIH54086.1"/>
    <property type="molecule type" value="Genomic_DNA"/>
</dbReference>
<sequence length="83" mass="9562">MLRSTTRQPHSFKHGPTKELSKREMSSLEAKGEHRIPSGSVTNCLTTDDRSKLREADLRRQLRNAYHFDGIVRTQFSCTNCKI</sequence>
<reference evidence="2 3" key="1">
    <citation type="submission" date="2013-12" db="EMBL/GenBank/DDBJ databases">
        <title>Draft genome of the parsitic nematode Ancylostoma duodenale.</title>
        <authorList>
            <person name="Mitreva M."/>
        </authorList>
    </citation>
    <scope>NUCLEOTIDE SEQUENCE [LARGE SCALE GENOMIC DNA]</scope>
    <source>
        <strain evidence="2 3">Zhejiang</strain>
    </source>
</reference>
<dbReference type="Proteomes" id="UP000054047">
    <property type="component" value="Unassembled WGS sequence"/>
</dbReference>
<feature type="region of interest" description="Disordered" evidence="1">
    <location>
        <begin position="1"/>
        <end position="47"/>
    </location>
</feature>
<evidence type="ECO:0000313" key="2">
    <source>
        <dbReference type="EMBL" id="KIH54086.1"/>
    </source>
</evidence>
<protein>
    <submittedName>
        <fullName evidence="2">Uncharacterized protein</fullName>
    </submittedName>
</protein>
<feature type="compositionally biased region" description="Basic and acidic residues" evidence="1">
    <location>
        <begin position="16"/>
        <end position="36"/>
    </location>
</feature>
<proteinExistence type="predicted"/>
<organism evidence="2 3">
    <name type="scientific">Ancylostoma duodenale</name>
    <dbReference type="NCBI Taxonomy" id="51022"/>
    <lineage>
        <taxon>Eukaryota</taxon>
        <taxon>Metazoa</taxon>
        <taxon>Ecdysozoa</taxon>
        <taxon>Nematoda</taxon>
        <taxon>Chromadorea</taxon>
        <taxon>Rhabditida</taxon>
        <taxon>Rhabditina</taxon>
        <taxon>Rhabditomorpha</taxon>
        <taxon>Strongyloidea</taxon>
        <taxon>Ancylostomatidae</taxon>
        <taxon>Ancylostomatinae</taxon>
        <taxon>Ancylostoma</taxon>
    </lineage>
</organism>
<accession>A0A0C2GB04</accession>
<keyword evidence="3" id="KW-1185">Reference proteome</keyword>